<dbReference type="OrthoDB" id="5241249at2"/>
<evidence type="ECO:0000256" key="7">
    <source>
        <dbReference type="ARBA" id="ARBA00022777"/>
    </source>
</evidence>
<organism evidence="14 15">
    <name type="scientific">Actinomadura geliboluensis</name>
    <dbReference type="NCBI Taxonomy" id="882440"/>
    <lineage>
        <taxon>Bacteria</taxon>
        <taxon>Bacillati</taxon>
        <taxon>Actinomycetota</taxon>
        <taxon>Actinomycetes</taxon>
        <taxon>Streptosporangiales</taxon>
        <taxon>Thermomonosporaceae</taxon>
        <taxon>Actinomadura</taxon>
    </lineage>
</organism>
<dbReference type="GO" id="GO:0070026">
    <property type="term" value="F:nitric oxide binding"/>
    <property type="evidence" value="ECO:0007669"/>
    <property type="project" value="UniProtKB-ARBA"/>
</dbReference>
<dbReference type="GO" id="GO:0019825">
    <property type="term" value="F:oxygen binding"/>
    <property type="evidence" value="ECO:0007669"/>
    <property type="project" value="UniProtKB-ARBA"/>
</dbReference>
<gene>
    <name evidence="14" type="ORF">ETD96_17125</name>
</gene>
<evidence type="ECO:0000313" key="14">
    <source>
        <dbReference type="EMBL" id="TMR38054.1"/>
    </source>
</evidence>
<dbReference type="InterPro" id="IPR003018">
    <property type="entry name" value="GAF"/>
</dbReference>
<dbReference type="InterPro" id="IPR011712">
    <property type="entry name" value="Sig_transdc_His_kin_sub3_dim/P"/>
</dbReference>
<dbReference type="GO" id="GO:0000155">
    <property type="term" value="F:phosphorelay sensor kinase activity"/>
    <property type="evidence" value="ECO:0007669"/>
    <property type="project" value="InterPro"/>
</dbReference>
<dbReference type="PANTHER" id="PTHR24421:SF56">
    <property type="entry name" value="OXYGEN SENSOR HISTIDINE KINASE RESPONSE REGULATOR DOST"/>
    <property type="match status" value="1"/>
</dbReference>
<feature type="domain" description="Histidine kinase/HSP90-like ATPase" evidence="13">
    <location>
        <begin position="523"/>
        <end position="612"/>
    </location>
</feature>
<evidence type="ECO:0000256" key="9">
    <source>
        <dbReference type="ARBA" id="ARBA00023004"/>
    </source>
</evidence>
<dbReference type="AlphaFoldDB" id="A0A5S4H045"/>
<protein>
    <submittedName>
        <fullName evidence="14">GAF domain-containing sensor histidine kinase</fullName>
    </submittedName>
</protein>
<feature type="domain" description="GAF" evidence="12">
    <location>
        <begin position="98"/>
        <end position="246"/>
    </location>
</feature>
<dbReference type="Gene3D" id="3.30.450.40">
    <property type="match status" value="2"/>
</dbReference>
<keyword evidence="6" id="KW-0479">Metal-binding</keyword>
<keyword evidence="5" id="KW-0808">Transferase</keyword>
<dbReference type="EMBL" id="VCKZ01000112">
    <property type="protein sequence ID" value="TMR38054.1"/>
    <property type="molecule type" value="Genomic_DNA"/>
</dbReference>
<keyword evidence="15" id="KW-1185">Reference proteome</keyword>
<comment type="cofactor">
    <cofactor evidence="1">
        <name>Mg(2+)</name>
        <dbReference type="ChEBI" id="CHEBI:18420"/>
    </cofactor>
</comment>
<dbReference type="Pfam" id="PF13185">
    <property type="entry name" value="GAF_2"/>
    <property type="match status" value="2"/>
</dbReference>
<evidence type="ECO:0000259" key="13">
    <source>
        <dbReference type="SMART" id="SM00387"/>
    </source>
</evidence>
<accession>A0A5S4H045</accession>
<keyword evidence="9" id="KW-0408">Iron</keyword>
<feature type="domain" description="GAF" evidence="12">
    <location>
        <begin position="267"/>
        <end position="413"/>
    </location>
</feature>
<evidence type="ECO:0000313" key="15">
    <source>
        <dbReference type="Proteomes" id="UP000305238"/>
    </source>
</evidence>
<dbReference type="Pfam" id="PF07730">
    <property type="entry name" value="HisKA_3"/>
    <property type="match status" value="1"/>
</dbReference>
<feature type="compositionally biased region" description="Low complexity" evidence="11">
    <location>
        <begin position="1"/>
        <end position="13"/>
    </location>
</feature>
<evidence type="ECO:0000256" key="8">
    <source>
        <dbReference type="ARBA" id="ARBA00022842"/>
    </source>
</evidence>
<dbReference type="InterPro" id="IPR050482">
    <property type="entry name" value="Sensor_HK_TwoCompSys"/>
</dbReference>
<name>A0A5S4H045_9ACTN</name>
<comment type="cofactor">
    <cofactor evidence="2">
        <name>heme</name>
        <dbReference type="ChEBI" id="CHEBI:30413"/>
    </cofactor>
</comment>
<evidence type="ECO:0000256" key="4">
    <source>
        <dbReference type="ARBA" id="ARBA00022553"/>
    </source>
</evidence>
<dbReference type="PANTHER" id="PTHR24421">
    <property type="entry name" value="NITRATE/NITRITE SENSOR PROTEIN NARX-RELATED"/>
    <property type="match status" value="1"/>
</dbReference>
<reference evidence="14 15" key="1">
    <citation type="submission" date="2019-05" db="EMBL/GenBank/DDBJ databases">
        <title>Draft genome sequence of Actinomadura geliboluensis A8036.</title>
        <authorList>
            <person name="Saricaoglu S."/>
            <person name="Isik K."/>
        </authorList>
    </citation>
    <scope>NUCLEOTIDE SEQUENCE [LARGE SCALE GENOMIC DNA]</scope>
    <source>
        <strain evidence="14 15">A8036</strain>
    </source>
</reference>
<evidence type="ECO:0000256" key="10">
    <source>
        <dbReference type="ARBA" id="ARBA00023012"/>
    </source>
</evidence>
<evidence type="ECO:0000256" key="1">
    <source>
        <dbReference type="ARBA" id="ARBA00001946"/>
    </source>
</evidence>
<keyword evidence="8" id="KW-0460">Magnesium</keyword>
<comment type="caution">
    <text evidence="14">The sequence shown here is derived from an EMBL/GenBank/DDBJ whole genome shotgun (WGS) entry which is preliminary data.</text>
</comment>
<proteinExistence type="predicted"/>
<dbReference type="SMART" id="SM00387">
    <property type="entry name" value="HATPase_c"/>
    <property type="match status" value="1"/>
</dbReference>
<dbReference type="SUPFAM" id="SSF55874">
    <property type="entry name" value="ATPase domain of HSP90 chaperone/DNA topoisomerase II/histidine kinase"/>
    <property type="match status" value="1"/>
</dbReference>
<dbReference type="InterPro" id="IPR029016">
    <property type="entry name" value="GAF-like_dom_sf"/>
</dbReference>
<evidence type="ECO:0000256" key="5">
    <source>
        <dbReference type="ARBA" id="ARBA00022679"/>
    </source>
</evidence>
<evidence type="ECO:0000259" key="12">
    <source>
        <dbReference type="SMART" id="SM00065"/>
    </source>
</evidence>
<evidence type="ECO:0000256" key="3">
    <source>
        <dbReference type="ARBA" id="ARBA00022490"/>
    </source>
</evidence>
<dbReference type="SUPFAM" id="SSF55781">
    <property type="entry name" value="GAF domain-like"/>
    <property type="match status" value="2"/>
</dbReference>
<keyword evidence="4" id="KW-0597">Phosphoprotein</keyword>
<dbReference type="Proteomes" id="UP000305238">
    <property type="component" value="Unassembled WGS sequence"/>
</dbReference>
<dbReference type="GO" id="GO:0016020">
    <property type="term" value="C:membrane"/>
    <property type="evidence" value="ECO:0007669"/>
    <property type="project" value="InterPro"/>
</dbReference>
<dbReference type="GO" id="GO:0070483">
    <property type="term" value="P:detection of hypoxia"/>
    <property type="evidence" value="ECO:0007669"/>
    <property type="project" value="UniProtKB-ARBA"/>
</dbReference>
<keyword evidence="7 14" id="KW-0418">Kinase</keyword>
<sequence length="613" mass="64954">MTWTTSAPAGPASSPTPRPGAPGRYRGPESGIPDPAGILGGVSEESRSGEERARLVLPELKLDDLLAELQARLDTARATRDRVHALLEAVVSIGGELDLETVLRRITEAATALVDARYGALGVIGDDGERLARFVTAGVSEAETEAIGHWPHGRGILGLLIREPHPIRLPDLGEHPDSYGFPPNHPPMKTFLGVPIRVRDEVFGNLYLTEKAGGGEFDAEDEVVVTALATAAGVAIENARLYEETRRRERWLEASAEISTALLSGTGTGEVIDLVARRAREIAGARLSGVALVDEARGEAVVEAVDGDGARHLLGKRLPLESSVSGKVFAEGAALRLPDGSAAVREAGAPAEAPVGPLLVVPLGTGAAARGTIMVIDPPGGAPFTDATRRLLEAFAGQAAVALELADRRRDTERLTLLEDRDRIAKDLHDTVIQRLFATAMTLMSAVKISERPEVATRVRRAVDDLDDTIRQIRSTIFALQAPPDEASLRSRTHRVVDEAAERLGFAPSVRLAGLLDTAVGDAVGEDLLAVVREALSNVARHARATEAAVVVDVGDDLTLRVEDDGAGIPEGGRRSGLRNMRERAEGHGGSFTTRDRPGGGTVLVWRVPLGDA</sequence>
<dbReference type="GO" id="GO:0005524">
    <property type="term" value="F:ATP binding"/>
    <property type="evidence" value="ECO:0007669"/>
    <property type="project" value="UniProtKB-ARBA"/>
</dbReference>
<evidence type="ECO:0000256" key="11">
    <source>
        <dbReference type="SAM" id="MobiDB-lite"/>
    </source>
</evidence>
<dbReference type="Pfam" id="PF02518">
    <property type="entry name" value="HATPase_c"/>
    <property type="match status" value="1"/>
</dbReference>
<dbReference type="FunFam" id="3.30.450.40:FF:000052">
    <property type="entry name" value="Oxygen sensor histidine kinase response regulator DevS/DosS"/>
    <property type="match status" value="1"/>
</dbReference>
<dbReference type="GO" id="GO:0070025">
    <property type="term" value="F:carbon monoxide binding"/>
    <property type="evidence" value="ECO:0007669"/>
    <property type="project" value="UniProtKB-ARBA"/>
</dbReference>
<dbReference type="Gene3D" id="3.30.565.10">
    <property type="entry name" value="Histidine kinase-like ATPase, C-terminal domain"/>
    <property type="match status" value="1"/>
</dbReference>
<dbReference type="SMART" id="SM00065">
    <property type="entry name" value="GAF"/>
    <property type="match status" value="2"/>
</dbReference>
<keyword evidence="10" id="KW-0902">Two-component regulatory system</keyword>
<dbReference type="GO" id="GO:0020037">
    <property type="term" value="F:heme binding"/>
    <property type="evidence" value="ECO:0007669"/>
    <property type="project" value="UniProtKB-ARBA"/>
</dbReference>
<dbReference type="Gene3D" id="1.20.5.1930">
    <property type="match status" value="1"/>
</dbReference>
<dbReference type="GO" id="GO:0000287">
    <property type="term" value="F:magnesium ion binding"/>
    <property type="evidence" value="ECO:0007669"/>
    <property type="project" value="UniProtKB-ARBA"/>
</dbReference>
<evidence type="ECO:0000256" key="6">
    <source>
        <dbReference type="ARBA" id="ARBA00022723"/>
    </source>
</evidence>
<feature type="region of interest" description="Disordered" evidence="11">
    <location>
        <begin position="1"/>
        <end position="50"/>
    </location>
</feature>
<dbReference type="InterPro" id="IPR036890">
    <property type="entry name" value="HATPase_C_sf"/>
</dbReference>
<dbReference type="InterPro" id="IPR003594">
    <property type="entry name" value="HATPase_dom"/>
</dbReference>
<evidence type="ECO:0000256" key="2">
    <source>
        <dbReference type="ARBA" id="ARBA00001971"/>
    </source>
</evidence>
<dbReference type="GO" id="GO:0046983">
    <property type="term" value="F:protein dimerization activity"/>
    <property type="evidence" value="ECO:0007669"/>
    <property type="project" value="InterPro"/>
</dbReference>
<dbReference type="CDD" id="cd16917">
    <property type="entry name" value="HATPase_UhpB-NarQ-NarX-like"/>
    <property type="match status" value="1"/>
</dbReference>
<keyword evidence="3" id="KW-0963">Cytoplasm</keyword>
<dbReference type="GO" id="GO:0019826">
    <property type="term" value="F:oxygen sensor activity"/>
    <property type="evidence" value="ECO:0007669"/>
    <property type="project" value="UniProtKB-ARBA"/>
</dbReference>